<accession>A0A4S5EAU2</accession>
<name>A0A4S5EAU2_9ACTN</name>
<dbReference type="RefSeq" id="WP_207634423.1">
    <property type="nucleotide sequence ID" value="NZ_SSXH01000476.1"/>
</dbReference>
<dbReference type="AlphaFoldDB" id="A0A4S5EAU2"/>
<dbReference type="InterPro" id="IPR036866">
    <property type="entry name" value="RibonucZ/Hydroxyglut_hydro"/>
</dbReference>
<reference evidence="2 3" key="1">
    <citation type="submission" date="2019-04" db="EMBL/GenBank/DDBJ databases">
        <title>Draft genome sequences for three unisolated Alnus-infective Frankia Sp+ strains, AgTrS, AiOr and AvVan, the first sequenced Frankia strains able to sporulate in-planta.</title>
        <authorList>
            <person name="Bethencourt L."/>
            <person name="Vautrin F."/>
            <person name="Taib N."/>
            <person name="Dubost A."/>
            <person name="Castro-Garcia L."/>
            <person name="Imbaud O."/>
            <person name="Abrouk D."/>
            <person name="Fournier P."/>
            <person name="Briolay J."/>
            <person name="Nguyen A."/>
            <person name="Normand P."/>
            <person name="Fernandez M.P."/>
            <person name="Brochier-Armanet C."/>
            <person name="Herrera-Belaroussi A."/>
        </authorList>
    </citation>
    <scope>NUCLEOTIDE SEQUENCE [LARGE SCALE GENOMIC DNA]</scope>
    <source>
        <strain evidence="2 3">AvVan</strain>
    </source>
</reference>
<proteinExistence type="predicted"/>
<evidence type="ECO:0000313" key="2">
    <source>
        <dbReference type="EMBL" id="THJ68814.1"/>
    </source>
</evidence>
<gene>
    <name evidence="2" type="ORF">E7Y31_16670</name>
</gene>
<sequence>MAGRQSGRLWQYARCDMEFDVAVPYTKGLHEVAAGIWAWLAPDGSWGWSNAGLVTGQDSSLLVDTLFDLELTREMLTTMAPNHRAAADQRPGQHPWKRRPLLR</sequence>
<protein>
    <submittedName>
        <fullName evidence="2">Uncharacterized protein</fullName>
    </submittedName>
</protein>
<dbReference type="EMBL" id="SSXH01000476">
    <property type="protein sequence ID" value="THJ68814.1"/>
    <property type="molecule type" value="Genomic_DNA"/>
</dbReference>
<evidence type="ECO:0000313" key="3">
    <source>
        <dbReference type="Proteomes" id="UP000305282"/>
    </source>
</evidence>
<comment type="caution">
    <text evidence="2">The sequence shown here is derived from an EMBL/GenBank/DDBJ whole genome shotgun (WGS) entry which is preliminary data.</text>
</comment>
<evidence type="ECO:0000256" key="1">
    <source>
        <dbReference type="SAM" id="MobiDB-lite"/>
    </source>
</evidence>
<keyword evidence="3" id="KW-1185">Reference proteome</keyword>
<dbReference type="Proteomes" id="UP000305282">
    <property type="component" value="Unassembled WGS sequence"/>
</dbReference>
<feature type="region of interest" description="Disordered" evidence="1">
    <location>
        <begin position="82"/>
        <end position="103"/>
    </location>
</feature>
<organism evidence="2 3">
    <name type="scientific">Candidatus Frankia alpina</name>
    <dbReference type="NCBI Taxonomy" id="2699483"/>
    <lineage>
        <taxon>Bacteria</taxon>
        <taxon>Bacillati</taxon>
        <taxon>Actinomycetota</taxon>
        <taxon>Actinomycetes</taxon>
        <taxon>Frankiales</taxon>
        <taxon>Frankiaceae</taxon>
        <taxon>Frankia</taxon>
    </lineage>
</organism>
<dbReference type="SUPFAM" id="SSF56281">
    <property type="entry name" value="Metallo-hydrolase/oxidoreductase"/>
    <property type="match status" value="1"/>
</dbReference>